<accession>A0A2P2P080</accession>
<protein>
    <submittedName>
        <fullName evidence="1">Uncharacterized protein</fullName>
    </submittedName>
</protein>
<reference evidence="1" key="1">
    <citation type="submission" date="2018-02" db="EMBL/GenBank/DDBJ databases">
        <title>Rhizophora mucronata_Transcriptome.</title>
        <authorList>
            <person name="Meera S.P."/>
            <person name="Sreeshan A."/>
            <person name="Augustine A."/>
        </authorList>
    </citation>
    <scope>NUCLEOTIDE SEQUENCE</scope>
    <source>
        <tissue evidence="1">Leaf</tissue>
    </source>
</reference>
<organism evidence="1">
    <name type="scientific">Rhizophora mucronata</name>
    <name type="common">Asiatic mangrove</name>
    <dbReference type="NCBI Taxonomy" id="61149"/>
    <lineage>
        <taxon>Eukaryota</taxon>
        <taxon>Viridiplantae</taxon>
        <taxon>Streptophyta</taxon>
        <taxon>Embryophyta</taxon>
        <taxon>Tracheophyta</taxon>
        <taxon>Spermatophyta</taxon>
        <taxon>Magnoliopsida</taxon>
        <taxon>eudicotyledons</taxon>
        <taxon>Gunneridae</taxon>
        <taxon>Pentapetalae</taxon>
        <taxon>rosids</taxon>
        <taxon>fabids</taxon>
        <taxon>Malpighiales</taxon>
        <taxon>Rhizophoraceae</taxon>
        <taxon>Rhizophora</taxon>
    </lineage>
</organism>
<evidence type="ECO:0000313" key="1">
    <source>
        <dbReference type="EMBL" id="MBX48150.1"/>
    </source>
</evidence>
<dbReference type="EMBL" id="GGEC01067666">
    <property type="protein sequence ID" value="MBX48150.1"/>
    <property type="molecule type" value="Transcribed_RNA"/>
</dbReference>
<sequence>MKTAFNIQFDVLSCGYLLFQTSLSPFSLSLREKETLNFPYLMLGLKQNVIDSDQQKGQSSMEFQC</sequence>
<dbReference type="AlphaFoldDB" id="A0A2P2P080"/>
<name>A0A2P2P080_RHIMU</name>
<proteinExistence type="predicted"/>